<dbReference type="EnsemblFungi" id="CEF72989">
    <property type="protein sequence ID" value="CEF72989"/>
    <property type="gene ID" value="FGRRES_00942"/>
</dbReference>
<sequence length="214" mass="23165">MEDREGPVTSQSSVEVVLREKASIDDVIIGMLHFTKVKNICSRAICSQAYSPDRGTGTAQAQTAAMDGRERANGPESRKAVAPVKLIVNYTSNLNGSTPLLKDPVEFAHLRFYNALASNGDEGDATQVCWVLDQANETPQTRTSTSRESGSAHSGFWAGGSGPKLVDLSLKKAKRKIEPKGELSLVRWTTNPVNLHAGGKLGVWETEIREARNS</sequence>
<organism evidence="2 4">
    <name type="scientific">Gibberella zeae (strain ATCC MYA-4620 / CBS 123657 / FGSC 9075 / NRRL 31084 / PH-1)</name>
    <name type="common">Wheat head blight fungus</name>
    <name type="synonym">Fusarium graminearum</name>
    <dbReference type="NCBI Taxonomy" id="229533"/>
    <lineage>
        <taxon>Eukaryota</taxon>
        <taxon>Fungi</taxon>
        <taxon>Dikarya</taxon>
        <taxon>Ascomycota</taxon>
        <taxon>Pezizomycotina</taxon>
        <taxon>Sordariomycetes</taxon>
        <taxon>Hypocreomycetidae</taxon>
        <taxon>Hypocreales</taxon>
        <taxon>Nectriaceae</taxon>
        <taxon>Fusarium</taxon>
    </lineage>
</organism>
<keyword evidence="4" id="KW-1185">Reference proteome</keyword>
<protein>
    <submittedName>
        <fullName evidence="2">Chromosome 1, complete genome</fullName>
    </submittedName>
</protein>
<reference evidence="3 4" key="1">
    <citation type="journal article" date="2007" name="Science">
        <title>The Fusarium graminearum genome reveals a link between localized polymorphism and pathogen specialization.</title>
        <authorList>
            <person name="Cuomo C.A."/>
            <person name="Gueldener U."/>
            <person name="Xu J.-R."/>
            <person name="Trail F."/>
            <person name="Turgeon B.G."/>
            <person name="Di Pietro A."/>
            <person name="Walton J.D."/>
            <person name="Ma L.-J."/>
            <person name="Baker S.E."/>
            <person name="Rep M."/>
            <person name="Adam G."/>
            <person name="Antoniw J."/>
            <person name="Baldwin T."/>
            <person name="Calvo S.E."/>
            <person name="Chang Y.-L."/>
            <person name="DeCaprio D."/>
            <person name="Gale L.R."/>
            <person name="Gnerre S."/>
            <person name="Goswami R.S."/>
            <person name="Hammond-Kosack K."/>
            <person name="Harris L.J."/>
            <person name="Hilburn K."/>
            <person name="Kennell J.C."/>
            <person name="Kroken S."/>
            <person name="Magnuson J.K."/>
            <person name="Mannhaupt G."/>
            <person name="Mauceli E.W."/>
            <person name="Mewes H.-W."/>
            <person name="Mitterbauer R."/>
            <person name="Muehlbauer G."/>
            <person name="Muensterkoetter M."/>
            <person name="Nelson D."/>
            <person name="O'Donnell K."/>
            <person name="Ouellet T."/>
            <person name="Qi W."/>
            <person name="Quesneville H."/>
            <person name="Roncero M.I.G."/>
            <person name="Seong K.-Y."/>
            <person name="Tetko I.V."/>
            <person name="Urban M."/>
            <person name="Waalwijk C."/>
            <person name="Ward T.J."/>
            <person name="Yao J."/>
            <person name="Birren B.W."/>
            <person name="Kistler H.C."/>
        </authorList>
    </citation>
    <scope>NUCLEOTIDE SEQUENCE [LARGE SCALE GENOMIC DNA]</scope>
    <source>
        <strain evidence="4">ATCC MYA-4620 / CBS 123657 / FGSC 9075 / NRRL 31084 / PH-1</strain>
        <strain evidence="3">PH-1 / ATCC MYA-4620 / FGSC 9075 / NRRL 31084</strain>
    </source>
</reference>
<dbReference type="InParanoid" id="I1RBL5"/>
<reference evidence="3" key="4">
    <citation type="submission" date="2017-01" db="UniProtKB">
        <authorList>
            <consortium name="EnsemblFungi"/>
        </authorList>
    </citation>
    <scope>IDENTIFICATION</scope>
    <source>
        <strain evidence="3">PH-1 / ATCC MYA-4620 / FGSC 9075 / NRRL 31084</strain>
    </source>
</reference>
<dbReference type="Proteomes" id="UP000070720">
    <property type="component" value="Chromosome 1"/>
</dbReference>
<feature type="compositionally biased region" description="Low complexity" evidence="1">
    <location>
        <begin position="55"/>
        <end position="65"/>
    </location>
</feature>
<dbReference type="VEuPathDB" id="FungiDB:FGRAMPH1_01G02375"/>
<gene>
    <name evidence="3" type="primary">FG00942.1</name>
    <name evidence="2" type="ORF">FGRAMPH1_01T02375</name>
</gene>
<feature type="compositionally biased region" description="Polar residues" evidence="1">
    <location>
        <begin position="138"/>
        <end position="152"/>
    </location>
</feature>
<evidence type="ECO:0000313" key="2">
    <source>
        <dbReference type="EMBL" id="CEF72989.1"/>
    </source>
</evidence>
<dbReference type="OrthoDB" id="10307663at2759"/>
<proteinExistence type="predicted"/>
<reference evidence="3 4" key="2">
    <citation type="journal article" date="2010" name="Nature">
        <title>Comparative genomics reveals mobile pathogenicity chromosomes in Fusarium.</title>
        <authorList>
            <person name="Ma L.J."/>
            <person name="van der Does H.C."/>
            <person name="Borkovich K.A."/>
            <person name="Coleman J.J."/>
            <person name="Daboussi M.J."/>
            <person name="Di Pietro A."/>
            <person name="Dufresne M."/>
            <person name="Freitag M."/>
            <person name="Grabherr M."/>
            <person name="Henrissat B."/>
            <person name="Houterman P.M."/>
            <person name="Kang S."/>
            <person name="Shim W.B."/>
            <person name="Woloshuk C."/>
            <person name="Xie X."/>
            <person name="Xu J.R."/>
            <person name="Antoniw J."/>
            <person name="Baker S.E."/>
            <person name="Bluhm B.H."/>
            <person name="Breakspear A."/>
            <person name="Brown D.W."/>
            <person name="Butchko R.A."/>
            <person name="Chapman S."/>
            <person name="Coulson R."/>
            <person name="Coutinho P.M."/>
            <person name="Danchin E.G."/>
            <person name="Diener A."/>
            <person name="Gale L.R."/>
            <person name="Gardiner D.M."/>
            <person name="Goff S."/>
            <person name="Hammond-Kosack K.E."/>
            <person name="Hilburn K."/>
            <person name="Hua-Van A."/>
            <person name="Jonkers W."/>
            <person name="Kazan K."/>
            <person name="Kodira C.D."/>
            <person name="Koehrsen M."/>
            <person name="Kumar L."/>
            <person name="Lee Y.H."/>
            <person name="Li L."/>
            <person name="Manners J.M."/>
            <person name="Miranda-Saavedra D."/>
            <person name="Mukherjee M."/>
            <person name="Park G."/>
            <person name="Park J."/>
            <person name="Park S.Y."/>
            <person name="Proctor R.H."/>
            <person name="Regev A."/>
            <person name="Ruiz-Roldan M.C."/>
            <person name="Sain D."/>
            <person name="Sakthikumar S."/>
            <person name="Sykes S."/>
            <person name="Schwartz D.C."/>
            <person name="Turgeon B.G."/>
            <person name="Wapinski I."/>
            <person name="Yoder O."/>
            <person name="Young S."/>
            <person name="Zeng Q."/>
            <person name="Zhou S."/>
            <person name="Galagan J."/>
            <person name="Cuomo C.A."/>
            <person name="Kistler H.C."/>
            <person name="Rep M."/>
        </authorList>
    </citation>
    <scope>GENOME REANNOTATION</scope>
    <source>
        <strain evidence="4">ATCC MYA-4620 / CBS 123657 / FGSC 9075 / NRRL 31084 / PH-1</strain>
        <strain evidence="3">PH-1 / ATCC MYA-4620 / FGSC 9075 / NRRL 31084</strain>
    </source>
</reference>
<dbReference type="HOGENOM" id="CLU_1289004_0_0_1"/>
<name>I1RBL5_GIBZE</name>
<evidence type="ECO:0000313" key="4">
    <source>
        <dbReference type="Proteomes" id="UP000070720"/>
    </source>
</evidence>
<accession>A0A098D1Z7</accession>
<dbReference type="RefSeq" id="XP_011316684.1">
    <property type="nucleotide sequence ID" value="XM_011318382.1"/>
</dbReference>
<feature type="compositionally biased region" description="Basic and acidic residues" evidence="1">
    <location>
        <begin position="67"/>
        <end position="78"/>
    </location>
</feature>
<dbReference type="KEGG" id="fgr:FGSG_00942"/>
<accession>I1RBL5</accession>
<reference evidence="2 4" key="3">
    <citation type="journal article" date="2015" name="BMC Genomics">
        <title>The completed genome sequence of the pathogenic ascomycete fungus Fusarium graminearum.</title>
        <authorList>
            <person name="King R."/>
            <person name="Urban M."/>
            <person name="Hammond-Kosack M.C."/>
            <person name="Hassani-Pak K."/>
            <person name="Hammond-Kosack K.E."/>
        </authorList>
    </citation>
    <scope>NUCLEOTIDE SEQUENCE [LARGE SCALE GENOMIC DNA]</scope>
    <source>
        <strain evidence="4">ATCC MYA-4620 / CBS 123657 / FGSC 9075 / NRRL 31084 / PH-1</strain>
        <strain evidence="2">PH-1</strain>
    </source>
</reference>
<evidence type="ECO:0000313" key="3">
    <source>
        <dbReference type="EnsemblFungi" id="CEF72989"/>
    </source>
</evidence>
<feature type="region of interest" description="Disordered" evidence="1">
    <location>
        <begin position="138"/>
        <end position="158"/>
    </location>
</feature>
<evidence type="ECO:0000256" key="1">
    <source>
        <dbReference type="SAM" id="MobiDB-lite"/>
    </source>
</evidence>
<dbReference type="EMBL" id="HG970332">
    <property type="protein sequence ID" value="CEF72989.1"/>
    <property type="molecule type" value="Genomic_DNA"/>
</dbReference>
<dbReference type="AlphaFoldDB" id="I1RBL5"/>
<feature type="region of interest" description="Disordered" evidence="1">
    <location>
        <begin position="52"/>
        <end position="78"/>
    </location>
</feature>